<dbReference type="EMBL" id="LR134156">
    <property type="protein sequence ID" value="VEA75578.1"/>
    <property type="molecule type" value="Genomic_DNA"/>
</dbReference>
<sequence>MLSKSWGLKPRTAKGNTRPLFTILKEMQASFKRNNLGTSQKAEYVKTIFGEEAMKSASVLMAAAASGKTR</sequence>
<name>A0A3S4HD88_SALER</name>
<reference evidence="1 2" key="1">
    <citation type="submission" date="2018-12" db="EMBL/GenBank/DDBJ databases">
        <authorList>
            <consortium name="Pathogen Informatics"/>
        </authorList>
    </citation>
    <scope>NUCLEOTIDE SEQUENCE [LARGE SCALE GENOMIC DNA]</scope>
    <source>
        <strain evidence="1 2">NCTC10047</strain>
    </source>
</reference>
<evidence type="ECO:0000313" key="2">
    <source>
        <dbReference type="Proteomes" id="UP000275676"/>
    </source>
</evidence>
<organism evidence="1 2">
    <name type="scientific">Salmonella enterica subsp. arizonae</name>
    <dbReference type="NCBI Taxonomy" id="59203"/>
    <lineage>
        <taxon>Bacteria</taxon>
        <taxon>Pseudomonadati</taxon>
        <taxon>Pseudomonadota</taxon>
        <taxon>Gammaproteobacteria</taxon>
        <taxon>Enterobacterales</taxon>
        <taxon>Enterobacteriaceae</taxon>
        <taxon>Salmonella</taxon>
    </lineage>
</organism>
<accession>A0A3S4HD88</accession>
<protein>
    <submittedName>
        <fullName evidence="1">Gp24</fullName>
    </submittedName>
</protein>
<dbReference type="AlphaFoldDB" id="A0A3S4HD88"/>
<proteinExistence type="predicted"/>
<dbReference type="NCBIfam" id="TIGR01760">
    <property type="entry name" value="tape_meas_TP901"/>
    <property type="match status" value="1"/>
</dbReference>
<evidence type="ECO:0000313" key="1">
    <source>
        <dbReference type="EMBL" id="VEA75578.1"/>
    </source>
</evidence>
<dbReference type="Proteomes" id="UP000275676">
    <property type="component" value="Chromosome"/>
</dbReference>
<dbReference type="InterPro" id="IPR010090">
    <property type="entry name" value="Phage_tape_meas"/>
</dbReference>
<gene>
    <name evidence="1" type="ORF">NCTC10047_01417</name>
</gene>